<accession>A0A2Z6LXY8</accession>
<dbReference type="AlphaFoldDB" id="A0A2Z6LXY8"/>
<dbReference type="Proteomes" id="UP000242715">
    <property type="component" value="Unassembled WGS sequence"/>
</dbReference>
<proteinExistence type="predicted"/>
<reference evidence="2" key="1">
    <citation type="journal article" date="2017" name="Front. Plant Sci.">
        <title>Climate Clever Clovers: New Paradigm to Reduce the Environmental Footprint of Ruminants by Breeding Low Methanogenic Forages Utilizing Haplotype Variation.</title>
        <authorList>
            <person name="Kaur P."/>
            <person name="Appels R."/>
            <person name="Bayer P.E."/>
            <person name="Keeble-Gagnere G."/>
            <person name="Wang J."/>
            <person name="Hirakawa H."/>
            <person name="Shirasawa K."/>
            <person name="Vercoe P."/>
            <person name="Stefanova K."/>
            <person name="Durmic Z."/>
            <person name="Nichols P."/>
            <person name="Revell C."/>
            <person name="Isobe S.N."/>
            <person name="Edwards D."/>
            <person name="Erskine W."/>
        </authorList>
    </citation>
    <scope>NUCLEOTIDE SEQUENCE [LARGE SCALE GENOMIC DNA]</scope>
    <source>
        <strain evidence="2">cv. Daliak</strain>
    </source>
</reference>
<protein>
    <submittedName>
        <fullName evidence="1">Uncharacterized protein</fullName>
    </submittedName>
</protein>
<evidence type="ECO:0000313" key="2">
    <source>
        <dbReference type="Proteomes" id="UP000242715"/>
    </source>
</evidence>
<keyword evidence="2" id="KW-1185">Reference proteome</keyword>
<evidence type="ECO:0000313" key="1">
    <source>
        <dbReference type="EMBL" id="GAU22293.1"/>
    </source>
</evidence>
<name>A0A2Z6LXY8_TRISU</name>
<sequence>MVAYSQCQYPGLAPASIKAIEAAISLVERKPWNGEGINVKFGIQYDPALKLISDIVMQLEKLGAL</sequence>
<organism evidence="1 2">
    <name type="scientific">Trifolium subterraneum</name>
    <name type="common">Subterranean clover</name>
    <dbReference type="NCBI Taxonomy" id="3900"/>
    <lineage>
        <taxon>Eukaryota</taxon>
        <taxon>Viridiplantae</taxon>
        <taxon>Streptophyta</taxon>
        <taxon>Embryophyta</taxon>
        <taxon>Tracheophyta</taxon>
        <taxon>Spermatophyta</taxon>
        <taxon>Magnoliopsida</taxon>
        <taxon>eudicotyledons</taxon>
        <taxon>Gunneridae</taxon>
        <taxon>Pentapetalae</taxon>
        <taxon>rosids</taxon>
        <taxon>fabids</taxon>
        <taxon>Fabales</taxon>
        <taxon>Fabaceae</taxon>
        <taxon>Papilionoideae</taxon>
        <taxon>50 kb inversion clade</taxon>
        <taxon>NPAAA clade</taxon>
        <taxon>Hologalegina</taxon>
        <taxon>IRL clade</taxon>
        <taxon>Trifolieae</taxon>
        <taxon>Trifolium</taxon>
    </lineage>
</organism>
<gene>
    <name evidence="1" type="ORF">TSUD_260930</name>
</gene>
<dbReference type="EMBL" id="DF973244">
    <property type="protein sequence ID" value="GAU22293.1"/>
    <property type="molecule type" value="Genomic_DNA"/>
</dbReference>